<feature type="region of interest" description="Disordered" evidence="1">
    <location>
        <begin position="350"/>
        <end position="383"/>
    </location>
</feature>
<reference evidence="2 3" key="1">
    <citation type="submission" date="2020-03" db="EMBL/GenBank/DDBJ databases">
        <title>Genomic Encyclopedia of Type Strains, Phase IV (KMG-IV): sequencing the most valuable type-strain genomes for metagenomic binning, comparative biology and taxonomic classification.</title>
        <authorList>
            <person name="Goeker M."/>
        </authorList>
    </citation>
    <scope>NUCLEOTIDE SEQUENCE [LARGE SCALE GENOMIC DNA]</scope>
    <source>
        <strain evidence="2 3">DSM 24233</strain>
    </source>
</reference>
<gene>
    <name evidence="2" type="ORF">GGQ74_002105</name>
</gene>
<organism evidence="2 3">
    <name type="scientific">Desulfobaculum xiamenense</name>
    <dbReference type="NCBI Taxonomy" id="995050"/>
    <lineage>
        <taxon>Bacteria</taxon>
        <taxon>Pseudomonadati</taxon>
        <taxon>Thermodesulfobacteriota</taxon>
        <taxon>Desulfovibrionia</taxon>
        <taxon>Desulfovibrionales</taxon>
        <taxon>Desulfovibrionaceae</taxon>
        <taxon>Desulfobaculum</taxon>
    </lineage>
</organism>
<dbReference type="Proteomes" id="UP000580856">
    <property type="component" value="Unassembled WGS sequence"/>
</dbReference>
<protein>
    <submittedName>
        <fullName evidence="2">Uncharacterized protein</fullName>
    </submittedName>
</protein>
<proteinExistence type="predicted"/>
<name>A0A846QPL1_9BACT</name>
<dbReference type="AlphaFoldDB" id="A0A846QPL1"/>
<keyword evidence="3" id="KW-1185">Reference proteome</keyword>
<dbReference type="RefSeq" id="WP_167941500.1">
    <property type="nucleotide sequence ID" value="NZ_JAATJA010000002.1"/>
</dbReference>
<sequence>MDANKRQCLAMAAIIALVPLLLVALNRTVISRLYTLPHGIREADAPFYTFMRLTPGYRGRTFRPNAYDGVRSERYSVNALGLRGPQPYPGHDLVVLSGDSTLFGLELDDAQTIPALVGQCLGDGVDVLNAGIPGKALTHNLRTLEELIAFASERGVRLRVFVDWLTPGDLGPSRHTPQDLKRLTDRVNLTWKERMAARFPLAHHVYWQLRRPWNITAPIREATLALMRHERPCPPQTFPDARQPAPESAALLERMDALCRANGVRLVHVLHPRGANDAFVPTARAFIAAHSSAPVLDTTSLYPPNETLTVRYFGHVGPRQAQLLAKALAAIIDSSTAGDEQLRHVRDSAMPRACGDDRATAVERADRRPPHPPMTTRQHKTEP</sequence>
<dbReference type="EMBL" id="JAATJA010000002">
    <property type="protein sequence ID" value="NJB68432.1"/>
    <property type="molecule type" value="Genomic_DNA"/>
</dbReference>
<dbReference type="SUPFAM" id="SSF52266">
    <property type="entry name" value="SGNH hydrolase"/>
    <property type="match status" value="1"/>
</dbReference>
<evidence type="ECO:0000313" key="2">
    <source>
        <dbReference type="EMBL" id="NJB68432.1"/>
    </source>
</evidence>
<evidence type="ECO:0000256" key="1">
    <source>
        <dbReference type="SAM" id="MobiDB-lite"/>
    </source>
</evidence>
<accession>A0A846QPL1</accession>
<evidence type="ECO:0000313" key="3">
    <source>
        <dbReference type="Proteomes" id="UP000580856"/>
    </source>
</evidence>
<feature type="compositionally biased region" description="Basic and acidic residues" evidence="1">
    <location>
        <begin position="350"/>
        <end position="369"/>
    </location>
</feature>
<comment type="caution">
    <text evidence="2">The sequence shown here is derived from an EMBL/GenBank/DDBJ whole genome shotgun (WGS) entry which is preliminary data.</text>
</comment>